<name>A0A8X7UEX4_BRACI</name>
<keyword evidence="2" id="KW-1185">Reference proteome</keyword>
<comment type="caution">
    <text evidence="1">The sequence shown here is derived from an EMBL/GenBank/DDBJ whole genome shotgun (WGS) entry which is preliminary data.</text>
</comment>
<sequence>MNLADQALSLSDFVLLVDRGVTTSWCGGGASRLCSVEMKTNLHCRFRRSYQPGPGRAEKERRQWLDLRVTGEHGGGLRTITSSVI</sequence>
<reference evidence="1 2" key="1">
    <citation type="submission" date="2020-02" db="EMBL/GenBank/DDBJ databases">
        <authorList>
            <person name="Ma Q."/>
            <person name="Huang Y."/>
            <person name="Song X."/>
            <person name="Pei D."/>
        </authorList>
    </citation>
    <scope>NUCLEOTIDE SEQUENCE [LARGE SCALE GENOMIC DNA]</scope>
    <source>
        <strain evidence="1">Sxm20200214</strain>
        <tissue evidence="1">Leaf</tissue>
    </source>
</reference>
<organism evidence="1 2">
    <name type="scientific">Brassica carinata</name>
    <name type="common">Ethiopian mustard</name>
    <name type="synonym">Abyssinian cabbage</name>
    <dbReference type="NCBI Taxonomy" id="52824"/>
    <lineage>
        <taxon>Eukaryota</taxon>
        <taxon>Viridiplantae</taxon>
        <taxon>Streptophyta</taxon>
        <taxon>Embryophyta</taxon>
        <taxon>Tracheophyta</taxon>
        <taxon>Spermatophyta</taxon>
        <taxon>Magnoliopsida</taxon>
        <taxon>eudicotyledons</taxon>
        <taxon>Gunneridae</taxon>
        <taxon>Pentapetalae</taxon>
        <taxon>rosids</taxon>
        <taxon>malvids</taxon>
        <taxon>Brassicales</taxon>
        <taxon>Brassicaceae</taxon>
        <taxon>Brassiceae</taxon>
        <taxon>Brassica</taxon>
    </lineage>
</organism>
<evidence type="ECO:0000313" key="2">
    <source>
        <dbReference type="Proteomes" id="UP000886595"/>
    </source>
</evidence>
<accession>A0A8X7UEX4</accession>
<evidence type="ECO:0000313" key="1">
    <source>
        <dbReference type="EMBL" id="KAG2276227.1"/>
    </source>
</evidence>
<dbReference type="Proteomes" id="UP000886595">
    <property type="component" value="Unassembled WGS sequence"/>
</dbReference>
<protein>
    <submittedName>
        <fullName evidence="1">Uncharacterized protein</fullName>
    </submittedName>
</protein>
<gene>
    <name evidence="1" type="ORF">Bca52824_058782</name>
</gene>
<proteinExistence type="predicted"/>
<dbReference type="EMBL" id="JAAMPC010000012">
    <property type="protein sequence ID" value="KAG2276227.1"/>
    <property type="molecule type" value="Genomic_DNA"/>
</dbReference>
<dbReference type="AlphaFoldDB" id="A0A8X7UEX4"/>